<keyword evidence="1" id="KW-0472">Membrane</keyword>
<name>A0AAQ4FB31_AMBAM</name>
<protein>
    <submittedName>
        <fullName evidence="2">Uncharacterized protein</fullName>
    </submittedName>
</protein>
<evidence type="ECO:0000313" key="3">
    <source>
        <dbReference type="Proteomes" id="UP001321473"/>
    </source>
</evidence>
<keyword evidence="1" id="KW-0812">Transmembrane</keyword>
<comment type="caution">
    <text evidence="2">The sequence shown here is derived from an EMBL/GenBank/DDBJ whole genome shotgun (WGS) entry which is preliminary data.</text>
</comment>
<sequence length="564" mass="63130">MPRVSRVSPRVTWQKKNMAARSAAVVVVSPAADELPVSPTPRRVPQPGAIAIPAAFGLIFVAAVACALVWVVLSLPPRPGRKNTTQNPFCCPEEAAQLFAVIDKEHSPCKDFFAHVCKNAIKEGVVKEDVTKDILESIKGNVVRGTNLHDLPAATALHRFYTSCVREIWKPELLIKDSAAALLEISKSKTTMSSADLLRFALDVQYRYNLPFFTTFEYEPGASLTISRNQMRLEDYRHSCVETCFGVALSVVNAHFGANYTLDQIEDWDRRLPGDSDEIFKVEVTTEEFRDAFNGLDISQLKAILQDFSIYLDAGAPIYSEPKEVTLQEIRLMWNTSSQPLSLCHMIMTVALQTVTFIHLFTVVTFPSMRAASLCKAHGIEFQELWRRTYVASFTSERKNVQLRNLFQATRQAFTTYAPLRKIMKDGNDTAKFDAMVANISLLLPIDLILRDVAAPNLSTQGFVRNYFRALSFEFDVRTVKSRRGSVVIIDGFHYEERSEVAFVSDTTLYVPTPLFGLLSGNNTDPMLADAPGLGSRMAAAMWQKVISSEMWSSQTQQAILQQR</sequence>
<dbReference type="GO" id="GO:0008237">
    <property type="term" value="F:metallopeptidase activity"/>
    <property type="evidence" value="ECO:0007669"/>
    <property type="project" value="InterPro"/>
</dbReference>
<keyword evidence="3" id="KW-1185">Reference proteome</keyword>
<dbReference type="AlphaFoldDB" id="A0AAQ4FB31"/>
<dbReference type="InterPro" id="IPR024079">
    <property type="entry name" value="MetalloPept_cat_dom_sf"/>
</dbReference>
<feature type="transmembrane region" description="Helical" evidence="1">
    <location>
        <begin position="50"/>
        <end position="73"/>
    </location>
</feature>
<dbReference type="InterPro" id="IPR042089">
    <property type="entry name" value="Peptidase_M13_dom_2"/>
</dbReference>
<dbReference type="EMBL" id="JARKHS020004526">
    <property type="protein sequence ID" value="KAK8784474.1"/>
    <property type="molecule type" value="Genomic_DNA"/>
</dbReference>
<organism evidence="2 3">
    <name type="scientific">Amblyomma americanum</name>
    <name type="common">Lone star tick</name>
    <dbReference type="NCBI Taxonomy" id="6943"/>
    <lineage>
        <taxon>Eukaryota</taxon>
        <taxon>Metazoa</taxon>
        <taxon>Ecdysozoa</taxon>
        <taxon>Arthropoda</taxon>
        <taxon>Chelicerata</taxon>
        <taxon>Arachnida</taxon>
        <taxon>Acari</taxon>
        <taxon>Parasitiformes</taxon>
        <taxon>Ixodida</taxon>
        <taxon>Ixodoidea</taxon>
        <taxon>Ixodidae</taxon>
        <taxon>Amblyomminae</taxon>
        <taxon>Amblyomma</taxon>
    </lineage>
</organism>
<dbReference type="Proteomes" id="UP001321473">
    <property type="component" value="Unassembled WGS sequence"/>
</dbReference>
<dbReference type="Gene3D" id="1.10.1380.10">
    <property type="entry name" value="Neutral endopeptidase , domain2"/>
    <property type="match status" value="1"/>
</dbReference>
<proteinExistence type="predicted"/>
<evidence type="ECO:0000313" key="2">
    <source>
        <dbReference type="EMBL" id="KAK8784474.1"/>
    </source>
</evidence>
<dbReference type="Gene3D" id="3.40.390.10">
    <property type="entry name" value="Collagenase (Catalytic Domain)"/>
    <property type="match status" value="1"/>
</dbReference>
<accession>A0AAQ4FB31</accession>
<dbReference type="SUPFAM" id="SSF55486">
    <property type="entry name" value="Metalloproteases ('zincins'), catalytic domain"/>
    <property type="match status" value="1"/>
</dbReference>
<reference evidence="2 3" key="1">
    <citation type="journal article" date="2023" name="Arcadia Sci">
        <title>De novo assembly of a long-read Amblyomma americanum tick genome.</title>
        <authorList>
            <person name="Chou S."/>
            <person name="Poskanzer K.E."/>
            <person name="Rollins M."/>
            <person name="Thuy-Boun P.S."/>
        </authorList>
    </citation>
    <scope>NUCLEOTIDE SEQUENCE [LARGE SCALE GENOMIC DNA]</scope>
    <source>
        <strain evidence="2">F_SG_1</strain>
        <tissue evidence="2">Salivary glands</tissue>
    </source>
</reference>
<evidence type="ECO:0000256" key="1">
    <source>
        <dbReference type="SAM" id="Phobius"/>
    </source>
</evidence>
<gene>
    <name evidence="2" type="ORF">V5799_009163</name>
</gene>
<keyword evidence="1" id="KW-1133">Transmembrane helix</keyword>